<feature type="transmembrane region" description="Helical" evidence="1">
    <location>
        <begin position="6"/>
        <end position="22"/>
    </location>
</feature>
<evidence type="ECO:0000259" key="2">
    <source>
        <dbReference type="Pfam" id="PF02698"/>
    </source>
</evidence>
<dbReference type="Pfam" id="PF02698">
    <property type="entry name" value="DUF218"/>
    <property type="match status" value="1"/>
</dbReference>
<dbReference type="OrthoDB" id="9782395at2"/>
<dbReference type="GO" id="GO:0000270">
    <property type="term" value="P:peptidoglycan metabolic process"/>
    <property type="evidence" value="ECO:0007669"/>
    <property type="project" value="TreeGrafter"/>
</dbReference>
<keyword evidence="1" id="KW-0472">Membrane</keyword>
<dbReference type="GO" id="GO:0043164">
    <property type="term" value="P:Gram-negative-bacterium-type cell wall biogenesis"/>
    <property type="evidence" value="ECO:0007669"/>
    <property type="project" value="TreeGrafter"/>
</dbReference>
<reference evidence="3 4" key="1">
    <citation type="submission" date="2017-09" db="EMBL/GenBank/DDBJ databases">
        <title>Complete genome sequence of Oxytococcus suis strain ZY16052.</title>
        <authorList>
            <person name="Li F."/>
        </authorList>
    </citation>
    <scope>NUCLEOTIDE SEQUENCE [LARGE SCALE GENOMIC DNA]</scope>
    <source>
        <strain evidence="3 4">ZY16052</strain>
    </source>
</reference>
<feature type="transmembrane region" description="Helical" evidence="1">
    <location>
        <begin position="318"/>
        <end position="335"/>
    </location>
</feature>
<dbReference type="GO" id="GO:0005886">
    <property type="term" value="C:plasma membrane"/>
    <property type="evidence" value="ECO:0007669"/>
    <property type="project" value="TreeGrafter"/>
</dbReference>
<dbReference type="InterPro" id="IPR014729">
    <property type="entry name" value="Rossmann-like_a/b/a_fold"/>
</dbReference>
<dbReference type="PANTHER" id="PTHR30336:SF4">
    <property type="entry name" value="ENVELOPE BIOGENESIS FACTOR ELYC"/>
    <property type="match status" value="1"/>
</dbReference>
<evidence type="ECO:0000313" key="4">
    <source>
        <dbReference type="Proteomes" id="UP000263232"/>
    </source>
</evidence>
<feature type="transmembrane region" description="Helical" evidence="1">
    <location>
        <begin position="96"/>
        <end position="118"/>
    </location>
</feature>
<name>A0A347WHN0_9LACT</name>
<keyword evidence="4" id="KW-1185">Reference proteome</keyword>
<evidence type="ECO:0000313" key="3">
    <source>
        <dbReference type="EMBL" id="AXY24587.1"/>
    </source>
</evidence>
<feature type="transmembrane region" description="Helical" evidence="1">
    <location>
        <begin position="29"/>
        <end position="50"/>
    </location>
</feature>
<proteinExistence type="predicted"/>
<dbReference type="RefSeq" id="WP_118989511.1">
    <property type="nucleotide sequence ID" value="NZ_CP023434.1"/>
</dbReference>
<feature type="domain" description="DUF218" evidence="2">
    <location>
        <begin position="161"/>
        <end position="309"/>
    </location>
</feature>
<sequence>MIFYALAGMLTILLILSILHPHRALQPTCLALFALTSWLLGLINFSHATLIYTVRYFFYVVSGFAIALSPIILLLLAFLVLLRINQDELRLLRKTLHGLIALTFLIFSIYTLSAWFRLEEDMTLLIQVNVMLTLYFVVNFLSYLVISIVLNLAPLREEVELIVVLGARIEDDNRLPKVLKARLQKAYRLYLTVEESNRQQVRFIVSGGVTSKSNHPAEGQAMRHYLMDLGVPATQIIVEDQALNTYENFMYSQELMERYEIQSTPVIITSTFHLLRSYFLAHRAKLRAHFKGATSPVWSWPYAIVREYMAYLLLVKEWNYLYIIFVMLVGSYYVLKGGL</sequence>
<organism evidence="3 4">
    <name type="scientific">Suicoccus acidiformans</name>
    <dbReference type="NCBI Taxonomy" id="2036206"/>
    <lineage>
        <taxon>Bacteria</taxon>
        <taxon>Bacillati</taxon>
        <taxon>Bacillota</taxon>
        <taxon>Bacilli</taxon>
        <taxon>Lactobacillales</taxon>
        <taxon>Aerococcaceae</taxon>
        <taxon>Suicoccus</taxon>
    </lineage>
</organism>
<keyword evidence="1" id="KW-0812">Transmembrane</keyword>
<protein>
    <recommendedName>
        <fullName evidence="2">DUF218 domain-containing protein</fullName>
    </recommendedName>
</protein>
<dbReference type="Gene3D" id="3.40.50.620">
    <property type="entry name" value="HUPs"/>
    <property type="match status" value="1"/>
</dbReference>
<dbReference type="CDD" id="cd06259">
    <property type="entry name" value="YdcF-like"/>
    <property type="match status" value="1"/>
</dbReference>
<keyword evidence="1" id="KW-1133">Transmembrane helix</keyword>
<dbReference type="PANTHER" id="PTHR30336">
    <property type="entry name" value="INNER MEMBRANE PROTEIN, PROBABLE PERMEASE"/>
    <property type="match status" value="1"/>
</dbReference>
<evidence type="ECO:0000256" key="1">
    <source>
        <dbReference type="SAM" id="Phobius"/>
    </source>
</evidence>
<dbReference type="InterPro" id="IPR003848">
    <property type="entry name" value="DUF218"/>
</dbReference>
<dbReference type="KEGG" id="abae:CL176_00280"/>
<dbReference type="InterPro" id="IPR051599">
    <property type="entry name" value="Cell_Envelope_Assoc"/>
</dbReference>
<feature type="transmembrane region" description="Helical" evidence="1">
    <location>
        <begin position="56"/>
        <end position="84"/>
    </location>
</feature>
<feature type="transmembrane region" description="Helical" evidence="1">
    <location>
        <begin position="124"/>
        <end position="146"/>
    </location>
</feature>
<accession>A0A347WHN0</accession>
<gene>
    <name evidence="3" type="ORF">CL176_00280</name>
</gene>
<dbReference type="Proteomes" id="UP000263232">
    <property type="component" value="Chromosome"/>
</dbReference>
<dbReference type="AlphaFoldDB" id="A0A347WHN0"/>
<dbReference type="EMBL" id="CP023434">
    <property type="protein sequence ID" value="AXY24587.1"/>
    <property type="molecule type" value="Genomic_DNA"/>
</dbReference>